<dbReference type="AlphaFoldDB" id="A0A101KRC9"/>
<protein>
    <submittedName>
        <fullName evidence="1">Uncharacterized protein</fullName>
    </submittedName>
</protein>
<organism evidence="1 2">
    <name type="scientific">Rhizobium loti</name>
    <name type="common">Mesorhizobium loti</name>
    <dbReference type="NCBI Taxonomy" id="381"/>
    <lineage>
        <taxon>Bacteria</taxon>
        <taxon>Pseudomonadati</taxon>
        <taxon>Pseudomonadota</taxon>
        <taxon>Alphaproteobacteria</taxon>
        <taxon>Hyphomicrobiales</taxon>
        <taxon>Phyllobacteriaceae</taxon>
        <taxon>Mesorhizobium</taxon>
    </lineage>
</organism>
<reference evidence="1 2" key="1">
    <citation type="submission" date="2015-12" db="EMBL/GenBank/DDBJ databases">
        <title>Draft genome sequence of Mesorhizobium sp. UFLA 01-765, a multitolerant efficient symbiont and plant-growth promoting strain isolated from Zn-mining soil using Leucaena leucocephala as a trap plant.</title>
        <authorList>
            <person name="Rangel W.M."/>
            <person name="Thijs S."/>
            <person name="Longatti S.M."/>
            <person name="Moreira F.M."/>
            <person name="Weyens N."/>
            <person name="Vangronsveld J."/>
            <person name="Van Hamme J.D."/>
            <person name="Bottos E.M."/>
            <person name="Rineau F."/>
        </authorList>
    </citation>
    <scope>NUCLEOTIDE SEQUENCE [LARGE SCALE GENOMIC DNA]</scope>
    <source>
        <strain evidence="1 2">UFLA 01-765</strain>
    </source>
</reference>
<evidence type="ECO:0000313" key="2">
    <source>
        <dbReference type="Proteomes" id="UP000053176"/>
    </source>
</evidence>
<dbReference type="EMBL" id="LPWA01000116">
    <property type="protein sequence ID" value="KUM25558.1"/>
    <property type="molecule type" value="Genomic_DNA"/>
</dbReference>
<comment type="caution">
    <text evidence="1">The sequence shown here is derived from an EMBL/GenBank/DDBJ whole genome shotgun (WGS) entry which is preliminary data.</text>
</comment>
<evidence type="ECO:0000313" key="1">
    <source>
        <dbReference type="EMBL" id="KUM25558.1"/>
    </source>
</evidence>
<sequence length="235" mass="25984">MSITIALFKEALKAMEWRECAHSQSPDQLAVDVLLNLPFALAGLAFRLWLVKASPDIRLERVPDVFVDNPEIEPVRIEMTAAPAPHVSMFGILPVGHDGQEILKTAGTADIFRWPGASAIYAGRCPWNRVQGQEFLDCDEMLPVIAEVIKVDEREAWAALEIQKPDLIFIKGPGLSFIFYLAELFRIAIAQTANLELVQVVVPPVEGGLDDEMQLSKMPVPWNDHAAPHGRLDAG</sequence>
<dbReference type="Proteomes" id="UP000053176">
    <property type="component" value="Unassembled WGS sequence"/>
</dbReference>
<accession>A0A101KRC9</accession>
<gene>
    <name evidence="1" type="ORF">AU467_25585</name>
</gene>
<name>A0A101KRC9_RHILI</name>
<proteinExistence type="predicted"/>